<dbReference type="GO" id="GO:0005634">
    <property type="term" value="C:nucleus"/>
    <property type="evidence" value="ECO:0007669"/>
    <property type="project" value="UniProtKB-UniRule"/>
</dbReference>
<evidence type="ECO:0000313" key="5">
    <source>
        <dbReference type="Proteomes" id="UP000054166"/>
    </source>
</evidence>
<dbReference type="EMBL" id="KN833063">
    <property type="protein sequence ID" value="KIM74281.1"/>
    <property type="molecule type" value="Genomic_DNA"/>
</dbReference>
<reference evidence="5" key="2">
    <citation type="submission" date="2015-01" db="EMBL/GenBank/DDBJ databases">
        <title>Evolutionary Origins and Diversification of the Mycorrhizal Mutualists.</title>
        <authorList>
            <consortium name="DOE Joint Genome Institute"/>
            <consortium name="Mycorrhizal Genomics Consortium"/>
            <person name="Kohler A."/>
            <person name="Kuo A."/>
            <person name="Nagy L.G."/>
            <person name="Floudas D."/>
            <person name="Copeland A."/>
            <person name="Barry K.W."/>
            <person name="Cichocki N."/>
            <person name="Veneault-Fourrey C."/>
            <person name="LaButti K."/>
            <person name="Lindquist E.A."/>
            <person name="Lipzen A."/>
            <person name="Lundell T."/>
            <person name="Morin E."/>
            <person name="Murat C."/>
            <person name="Riley R."/>
            <person name="Ohm R."/>
            <person name="Sun H."/>
            <person name="Tunlid A."/>
            <person name="Henrissat B."/>
            <person name="Grigoriev I.V."/>
            <person name="Hibbett D.S."/>
            <person name="Martin F."/>
        </authorList>
    </citation>
    <scope>NUCLEOTIDE SEQUENCE [LARGE SCALE GENOMIC DNA]</scope>
    <source>
        <strain evidence="5">F 1598</strain>
    </source>
</reference>
<dbReference type="AlphaFoldDB" id="A0A0C3F2X9"/>
<keyword evidence="1" id="KW-0238">DNA-binding</keyword>
<evidence type="ECO:0000259" key="3">
    <source>
        <dbReference type="PROSITE" id="PS50118"/>
    </source>
</evidence>
<feature type="region of interest" description="Disordered" evidence="2">
    <location>
        <begin position="64"/>
        <end position="125"/>
    </location>
</feature>
<accession>A0A0C3F2X9</accession>
<feature type="domain" description="HMG box" evidence="3">
    <location>
        <begin position="29"/>
        <end position="97"/>
    </location>
</feature>
<dbReference type="InParanoid" id="A0A0C3F2X9"/>
<dbReference type="HOGENOM" id="CLU_141733_0_0_1"/>
<dbReference type="SUPFAM" id="SSF47095">
    <property type="entry name" value="HMG-box"/>
    <property type="match status" value="1"/>
</dbReference>
<dbReference type="Gene3D" id="1.10.30.10">
    <property type="entry name" value="High mobility group box domain"/>
    <property type="match status" value="1"/>
</dbReference>
<organism evidence="4 5">
    <name type="scientific">Piloderma croceum (strain F 1598)</name>
    <dbReference type="NCBI Taxonomy" id="765440"/>
    <lineage>
        <taxon>Eukaryota</taxon>
        <taxon>Fungi</taxon>
        <taxon>Dikarya</taxon>
        <taxon>Basidiomycota</taxon>
        <taxon>Agaricomycotina</taxon>
        <taxon>Agaricomycetes</taxon>
        <taxon>Agaricomycetidae</taxon>
        <taxon>Atheliales</taxon>
        <taxon>Atheliaceae</taxon>
        <taxon>Piloderma</taxon>
    </lineage>
</organism>
<protein>
    <recommendedName>
        <fullName evidence="3">HMG box domain-containing protein</fullName>
    </recommendedName>
</protein>
<reference evidence="4 5" key="1">
    <citation type="submission" date="2014-04" db="EMBL/GenBank/DDBJ databases">
        <authorList>
            <consortium name="DOE Joint Genome Institute"/>
            <person name="Kuo A."/>
            <person name="Tarkka M."/>
            <person name="Buscot F."/>
            <person name="Kohler A."/>
            <person name="Nagy L.G."/>
            <person name="Floudas D."/>
            <person name="Copeland A."/>
            <person name="Barry K.W."/>
            <person name="Cichocki N."/>
            <person name="Veneault-Fourrey C."/>
            <person name="LaButti K."/>
            <person name="Lindquist E.A."/>
            <person name="Lipzen A."/>
            <person name="Lundell T."/>
            <person name="Morin E."/>
            <person name="Murat C."/>
            <person name="Sun H."/>
            <person name="Tunlid A."/>
            <person name="Henrissat B."/>
            <person name="Grigoriev I.V."/>
            <person name="Hibbett D.S."/>
            <person name="Martin F."/>
            <person name="Nordberg H.P."/>
            <person name="Cantor M.N."/>
            <person name="Hua S.X."/>
        </authorList>
    </citation>
    <scope>NUCLEOTIDE SEQUENCE [LARGE SCALE GENOMIC DNA]</scope>
    <source>
        <strain evidence="4 5">F 1598</strain>
    </source>
</reference>
<dbReference type="Pfam" id="PF00505">
    <property type="entry name" value="HMG_box"/>
    <property type="match status" value="1"/>
</dbReference>
<feature type="region of interest" description="Disordered" evidence="2">
    <location>
        <begin position="1"/>
        <end position="36"/>
    </location>
</feature>
<gene>
    <name evidence="4" type="ORF">PILCRDRAFT_828363</name>
</gene>
<feature type="compositionally biased region" description="Acidic residues" evidence="2">
    <location>
        <begin position="113"/>
        <end position="125"/>
    </location>
</feature>
<feature type="DNA-binding region" description="HMG box" evidence="1">
    <location>
        <begin position="29"/>
        <end position="97"/>
    </location>
</feature>
<evidence type="ECO:0000313" key="4">
    <source>
        <dbReference type="EMBL" id="KIM74281.1"/>
    </source>
</evidence>
<feature type="compositionally biased region" description="Basic and acidic residues" evidence="2">
    <location>
        <begin position="78"/>
        <end position="107"/>
    </location>
</feature>
<evidence type="ECO:0000256" key="2">
    <source>
        <dbReference type="SAM" id="MobiDB-lite"/>
    </source>
</evidence>
<feature type="compositionally biased region" description="Basic and acidic residues" evidence="2">
    <location>
        <begin position="17"/>
        <end position="30"/>
    </location>
</feature>
<dbReference type="PROSITE" id="PS50118">
    <property type="entry name" value="HMG_BOX_2"/>
    <property type="match status" value="1"/>
</dbReference>
<dbReference type="SMART" id="SM00398">
    <property type="entry name" value="HMG"/>
    <property type="match status" value="1"/>
</dbReference>
<name>A0A0C3F2X9_PILCF</name>
<dbReference type="GO" id="GO:0003677">
    <property type="term" value="F:DNA binding"/>
    <property type="evidence" value="ECO:0007669"/>
    <property type="project" value="UniProtKB-UniRule"/>
</dbReference>
<feature type="compositionally biased region" description="Low complexity" evidence="2">
    <location>
        <begin position="1"/>
        <end position="14"/>
    </location>
</feature>
<dbReference type="InterPro" id="IPR036910">
    <property type="entry name" value="HMG_box_dom_sf"/>
</dbReference>
<keyword evidence="1" id="KW-0539">Nucleus</keyword>
<keyword evidence="5" id="KW-1185">Reference proteome</keyword>
<sequence>MAKTATATTTKAATRSANEKTKVPKEDKPKRAPSAYNLYVSQHMKPWLADNPGMKNTDAMKAIGVMWKDAPENPNQGKETKARKPKAPKEKVAKEKKTAKGRKEKENVQSSSDVEEELEEGSSEQ</sequence>
<dbReference type="CDD" id="cd00084">
    <property type="entry name" value="HMG-box_SF"/>
    <property type="match status" value="1"/>
</dbReference>
<proteinExistence type="predicted"/>
<evidence type="ECO:0000256" key="1">
    <source>
        <dbReference type="PROSITE-ProRule" id="PRU00267"/>
    </source>
</evidence>
<dbReference type="OrthoDB" id="667577at2759"/>
<dbReference type="Proteomes" id="UP000054166">
    <property type="component" value="Unassembled WGS sequence"/>
</dbReference>
<dbReference type="InterPro" id="IPR009071">
    <property type="entry name" value="HMG_box_dom"/>
</dbReference>